<accession>A0AA38KVB8</accession>
<evidence type="ECO:0000313" key="1">
    <source>
        <dbReference type="EMBL" id="KAH9310233.1"/>
    </source>
</evidence>
<sequence length="76" mass="7798">VRVGVVLTLEDEDNSSLIGGCVRLVVGVTPKVIIGFGEGEDVGVGLGLDVVWVMGKGVCQVMIGDVEGMVIEVVVS</sequence>
<name>A0AA38KVB8_TAXCH</name>
<comment type="caution">
    <text evidence="1">The sequence shown here is derived from an EMBL/GenBank/DDBJ whole genome shotgun (WGS) entry which is preliminary data.</text>
</comment>
<organism evidence="1 2">
    <name type="scientific">Taxus chinensis</name>
    <name type="common">Chinese yew</name>
    <name type="synonym">Taxus wallichiana var. chinensis</name>
    <dbReference type="NCBI Taxonomy" id="29808"/>
    <lineage>
        <taxon>Eukaryota</taxon>
        <taxon>Viridiplantae</taxon>
        <taxon>Streptophyta</taxon>
        <taxon>Embryophyta</taxon>
        <taxon>Tracheophyta</taxon>
        <taxon>Spermatophyta</taxon>
        <taxon>Pinopsida</taxon>
        <taxon>Pinidae</taxon>
        <taxon>Conifers II</taxon>
        <taxon>Cupressales</taxon>
        <taxon>Taxaceae</taxon>
        <taxon>Taxus</taxon>
    </lineage>
</organism>
<protein>
    <submittedName>
        <fullName evidence="1">Uncharacterized protein</fullName>
    </submittedName>
</protein>
<evidence type="ECO:0000313" key="2">
    <source>
        <dbReference type="Proteomes" id="UP000824469"/>
    </source>
</evidence>
<dbReference type="EMBL" id="JAHRHJ020000007">
    <property type="protein sequence ID" value="KAH9310233.1"/>
    <property type="molecule type" value="Genomic_DNA"/>
</dbReference>
<dbReference type="AlphaFoldDB" id="A0AA38KVB8"/>
<keyword evidence="2" id="KW-1185">Reference proteome</keyword>
<proteinExistence type="predicted"/>
<feature type="non-terminal residue" evidence="1">
    <location>
        <position position="76"/>
    </location>
</feature>
<gene>
    <name evidence="1" type="ORF">KI387_038144</name>
</gene>
<reference evidence="1 2" key="1">
    <citation type="journal article" date="2021" name="Nat. Plants">
        <title>The Taxus genome provides insights into paclitaxel biosynthesis.</title>
        <authorList>
            <person name="Xiong X."/>
            <person name="Gou J."/>
            <person name="Liao Q."/>
            <person name="Li Y."/>
            <person name="Zhou Q."/>
            <person name="Bi G."/>
            <person name="Li C."/>
            <person name="Du R."/>
            <person name="Wang X."/>
            <person name="Sun T."/>
            <person name="Guo L."/>
            <person name="Liang H."/>
            <person name="Lu P."/>
            <person name="Wu Y."/>
            <person name="Zhang Z."/>
            <person name="Ro D.K."/>
            <person name="Shang Y."/>
            <person name="Huang S."/>
            <person name="Yan J."/>
        </authorList>
    </citation>
    <scope>NUCLEOTIDE SEQUENCE [LARGE SCALE GENOMIC DNA]</scope>
    <source>
        <strain evidence="1">Ta-2019</strain>
    </source>
</reference>
<feature type="non-terminal residue" evidence="1">
    <location>
        <position position="1"/>
    </location>
</feature>
<dbReference type="Proteomes" id="UP000824469">
    <property type="component" value="Unassembled WGS sequence"/>
</dbReference>